<dbReference type="InterPro" id="IPR059000">
    <property type="entry name" value="ATPase_P-type_domA"/>
</dbReference>
<dbReference type="GO" id="GO:0005388">
    <property type="term" value="F:P-type calcium transporter activity"/>
    <property type="evidence" value="ECO:0007669"/>
    <property type="project" value="TreeGrafter"/>
</dbReference>
<proteinExistence type="inferred from homology"/>
<keyword evidence="21" id="KW-1185">Reference proteome</keyword>
<keyword evidence="11" id="KW-0460">Magnesium</keyword>
<sequence>MAVEPNTEYQATEGASSLTAGLLIQTIEHRGTSLRRIVLGILFSSRIRKTTRLRKASSYEPLATAPTAPNAASDHVINIPLQERFSNKVARIVREKDLKSFRRLGGVDGILPLLRSQFEDGAVDGGQNPQGWHVTKSPVDAKGFLYFLFEACNQYTIFFLLLSAGLSFAIEFMTQGVKYGWHDGVGILIAALLLIAFPSVGNYRYQRKLARKHLLDRSKLMVNVERSSTPITISGIVVGDIVHLQEGDRVPADGLFIDHDEELVLDEVLRPKIDRENNPFVFSGSMVVKGRGRMVVTSISANTTFAEMLSLVADHNPKEKTLLQALMDKPNACMDYLACCVSILIALVMLIRLLFFRKHENYNERPELKGEVSMNLIMRTFEKIFLKPQGKISILASVLATAVIGIQHGMHFVIAVALSQWSEKAAKNQAVPRNLSACVTIGLINVICIETTAELMCNPTEVKEFWIGEKDLSIGEVDSETDQVLEVLHQGISATAATSSPTNDLLISWLNTRWGSNVALLDRRFETVEERQLSSNKKCRGILVRKIENEQIMQLHCDGDASTILGMCSHYYDNRGESHSIGNQKRKLEQVINKMEEEGLRPIAYAYKKTEEFAEDGLILLAFVGLRCPYQEELKVAVEALREAGVSIKLVSEDELSIVRDTASELGISPASDDKEIEGQAFRRLNSMERPDAVDLISVMGSSLPKDKFLMVEGLKKKGRIVAFCGGLTVCDTLTLKEADVGIVHDIWRTGMARENADLIISSGCFLSKIIKSGACAYHNIQHFSQLQLTASISGLLVTLVATMHSGESPLTAVHLIWVNLIMCLLGGLMMVMELQGTLEHIQRPEGRTVSLITKVIWRNIAVQVSYQVSVLLILHFMPSMNEGVRNTMIFSTFTLCQVLNLFSAMDLVKKEVLVVVLHSHWFLMALGAVLTMQVIVVEFGKGLASCVKLNALQWLICFTLAALSWGSDRAIKFLSAHLQRATSALMVSSHVEFSHRHRRLYILIWLFLIFSVSSYCFHPENHRLSFSKHLSGLAQRHQYFKQKKEKKKKKQQAMATSAIQRSAFAGQTVLKQSNELVRKIGGLGGGRFSMRRTVKSAPQSIWYGPDRPKYLGPFSEQTPSYLTGEFPGDYGWDTAGLSADPETFAKNRELEVIHSRWAMLGALGCVFPEILSKNGVKFGEAVWFKAGSQIFSEGGLDYLGNPNLIHAQSILAIWAVQVVLMGFIEGYRVGGGPLGEGLDPLYPGGAFDPLGLADDPEAFAELKVKELKNGRLAMTSMFGFFVQAIVTGKGPVENLFDHIADPVANNAWAFATNFVPGK</sequence>
<evidence type="ECO:0000259" key="18">
    <source>
        <dbReference type="Pfam" id="PF00122"/>
    </source>
</evidence>
<feature type="domain" description="P-type ATPase A" evidence="18">
    <location>
        <begin position="226"/>
        <end position="312"/>
    </location>
</feature>
<dbReference type="SUPFAM" id="SSF81653">
    <property type="entry name" value="Calcium ATPase, transduction domain A"/>
    <property type="match status" value="1"/>
</dbReference>
<dbReference type="InterPro" id="IPR023299">
    <property type="entry name" value="ATPase_P-typ_cyto_dom_N"/>
</dbReference>
<evidence type="ECO:0000313" key="20">
    <source>
        <dbReference type="EMBL" id="RXH67905.1"/>
    </source>
</evidence>
<dbReference type="GO" id="GO:0009523">
    <property type="term" value="C:photosystem II"/>
    <property type="evidence" value="ECO:0007669"/>
    <property type="project" value="UniProtKB-KW"/>
</dbReference>
<keyword evidence="8" id="KW-0479">Metal-binding</keyword>
<evidence type="ECO:0000313" key="21">
    <source>
        <dbReference type="Proteomes" id="UP000290289"/>
    </source>
</evidence>
<dbReference type="GO" id="GO:0009522">
    <property type="term" value="C:photosystem I"/>
    <property type="evidence" value="ECO:0007669"/>
    <property type="project" value="UniProtKB-KW"/>
</dbReference>
<evidence type="ECO:0000256" key="5">
    <source>
        <dbReference type="ARBA" id="ARBA00022531"/>
    </source>
</evidence>
<keyword evidence="13" id="KW-0157">Chromophore</keyword>
<dbReference type="Pfam" id="PF00689">
    <property type="entry name" value="Cation_ATPase_C"/>
    <property type="match status" value="1"/>
</dbReference>
<evidence type="ECO:0000256" key="15">
    <source>
        <dbReference type="ARBA" id="ARBA00023136"/>
    </source>
</evidence>
<dbReference type="GO" id="GO:0009535">
    <property type="term" value="C:chloroplast thylakoid membrane"/>
    <property type="evidence" value="ECO:0007669"/>
    <property type="project" value="UniProtKB-SubCell"/>
</dbReference>
<evidence type="ECO:0000256" key="7">
    <source>
        <dbReference type="ARBA" id="ARBA00022692"/>
    </source>
</evidence>
<keyword evidence="5" id="KW-0602">Photosynthesis</keyword>
<keyword evidence="12 17" id="KW-1133">Transmembrane helix</keyword>
<gene>
    <name evidence="20" type="ORF">DVH24_028052</name>
</gene>
<comment type="subcellular location">
    <subcellularLocation>
        <location evidence="1">Plastid</location>
        <location evidence="1">Chloroplast thylakoid membrane</location>
        <topology evidence="1">Multi-pass membrane protein</topology>
    </subcellularLocation>
</comment>
<dbReference type="Gene3D" id="1.20.1110.10">
    <property type="entry name" value="Calcium-transporting ATPase, transmembrane domain"/>
    <property type="match status" value="3"/>
</dbReference>
<evidence type="ECO:0000256" key="6">
    <source>
        <dbReference type="ARBA" id="ARBA00022640"/>
    </source>
</evidence>
<accession>A0A498HEM5</accession>
<keyword evidence="6" id="KW-0934">Plastid</keyword>
<dbReference type="Gene3D" id="3.40.1110.10">
    <property type="entry name" value="Calcium-transporting ATPase, cytoplasmic domain N"/>
    <property type="match status" value="1"/>
</dbReference>
<dbReference type="GO" id="GO:0046872">
    <property type="term" value="F:metal ion binding"/>
    <property type="evidence" value="ECO:0007669"/>
    <property type="project" value="UniProtKB-KW"/>
</dbReference>
<keyword evidence="3" id="KW-0148">Chlorophyll</keyword>
<dbReference type="Pfam" id="PF13246">
    <property type="entry name" value="Cation_ATPase"/>
    <property type="match status" value="1"/>
</dbReference>
<name>A0A498HEM5_MALDO</name>
<evidence type="ECO:0000256" key="3">
    <source>
        <dbReference type="ARBA" id="ARBA00022494"/>
    </source>
</evidence>
<evidence type="ECO:0000256" key="14">
    <source>
        <dbReference type="ARBA" id="ARBA00023078"/>
    </source>
</evidence>
<keyword evidence="7 17" id="KW-0812">Transmembrane</keyword>
<dbReference type="EMBL" id="RDQH01000343">
    <property type="protein sequence ID" value="RXH67905.1"/>
    <property type="molecule type" value="Genomic_DNA"/>
</dbReference>
<feature type="transmembrane region" description="Helical" evidence="17">
    <location>
        <begin position="889"/>
        <end position="909"/>
    </location>
</feature>
<dbReference type="GO" id="GO:0015979">
    <property type="term" value="P:photosynthesis"/>
    <property type="evidence" value="ECO:0007669"/>
    <property type="project" value="UniProtKB-KW"/>
</dbReference>
<evidence type="ECO:0000256" key="16">
    <source>
        <dbReference type="ARBA" id="ARBA00023276"/>
    </source>
</evidence>
<reference evidence="20 21" key="1">
    <citation type="submission" date="2018-10" db="EMBL/GenBank/DDBJ databases">
        <title>A high-quality apple genome assembly.</title>
        <authorList>
            <person name="Hu J."/>
        </authorList>
    </citation>
    <scope>NUCLEOTIDE SEQUENCE [LARGE SCALE GENOMIC DNA]</scope>
    <source>
        <strain evidence="21">cv. HFTH1</strain>
        <tissue evidence="20">Young leaf</tissue>
    </source>
</reference>
<dbReference type="SUPFAM" id="SSF56784">
    <property type="entry name" value="HAD-like"/>
    <property type="match status" value="1"/>
</dbReference>
<evidence type="ECO:0000256" key="12">
    <source>
        <dbReference type="ARBA" id="ARBA00022989"/>
    </source>
</evidence>
<feature type="transmembrane region" description="Helical" evidence="17">
    <location>
        <begin position="155"/>
        <end position="173"/>
    </location>
</feature>
<feature type="transmembrane region" description="Helical" evidence="17">
    <location>
        <begin position="952"/>
        <end position="972"/>
    </location>
</feature>
<dbReference type="InterPro" id="IPR008250">
    <property type="entry name" value="ATPase_P-typ_transduc_dom_A_sf"/>
</dbReference>
<keyword evidence="9" id="KW-0603">Photosystem I</keyword>
<dbReference type="Pfam" id="PF00504">
    <property type="entry name" value="Chloroa_b-bind"/>
    <property type="match status" value="1"/>
</dbReference>
<dbReference type="GO" id="GO:0000166">
    <property type="term" value="F:nucleotide binding"/>
    <property type="evidence" value="ECO:0007669"/>
    <property type="project" value="InterPro"/>
</dbReference>
<evidence type="ECO:0000256" key="8">
    <source>
        <dbReference type="ARBA" id="ARBA00022723"/>
    </source>
</evidence>
<keyword evidence="14" id="KW-0793">Thylakoid</keyword>
<feature type="transmembrane region" description="Helical" evidence="17">
    <location>
        <begin position="1001"/>
        <end position="1019"/>
    </location>
</feature>
<dbReference type="Proteomes" id="UP000290289">
    <property type="component" value="Chromosome 17"/>
</dbReference>
<organism evidence="20 21">
    <name type="scientific">Malus domestica</name>
    <name type="common">Apple</name>
    <name type="synonym">Pyrus malus</name>
    <dbReference type="NCBI Taxonomy" id="3750"/>
    <lineage>
        <taxon>Eukaryota</taxon>
        <taxon>Viridiplantae</taxon>
        <taxon>Streptophyta</taxon>
        <taxon>Embryophyta</taxon>
        <taxon>Tracheophyta</taxon>
        <taxon>Spermatophyta</taxon>
        <taxon>Magnoliopsida</taxon>
        <taxon>eudicotyledons</taxon>
        <taxon>Gunneridae</taxon>
        <taxon>Pentapetalae</taxon>
        <taxon>rosids</taxon>
        <taxon>fabids</taxon>
        <taxon>Rosales</taxon>
        <taxon>Rosaceae</taxon>
        <taxon>Amygdaloideae</taxon>
        <taxon>Maleae</taxon>
        <taxon>Malus</taxon>
    </lineage>
</organism>
<dbReference type="InterPro" id="IPR023298">
    <property type="entry name" value="ATPase_P-typ_TM_dom_sf"/>
</dbReference>
<keyword evidence="4" id="KW-0150">Chloroplast</keyword>
<dbReference type="InterPro" id="IPR022796">
    <property type="entry name" value="Chloroa_b-bind"/>
</dbReference>
<feature type="domain" description="Cation-transporting P-type ATPase C-terminal" evidence="19">
    <location>
        <begin position="809"/>
        <end position="974"/>
    </location>
</feature>
<dbReference type="SUPFAM" id="SSF81665">
    <property type="entry name" value="Calcium ATPase, transmembrane domain M"/>
    <property type="match status" value="1"/>
</dbReference>
<dbReference type="Pfam" id="PF00122">
    <property type="entry name" value="E1-E2_ATPase"/>
    <property type="match status" value="1"/>
</dbReference>
<feature type="transmembrane region" description="Helical" evidence="17">
    <location>
        <begin position="921"/>
        <end position="940"/>
    </location>
</feature>
<feature type="transmembrane region" description="Helical" evidence="17">
    <location>
        <begin position="185"/>
        <end position="205"/>
    </location>
</feature>
<dbReference type="InterPro" id="IPR036412">
    <property type="entry name" value="HAD-like_sf"/>
</dbReference>
<evidence type="ECO:0000259" key="19">
    <source>
        <dbReference type="Pfam" id="PF00689"/>
    </source>
</evidence>
<feature type="transmembrane region" description="Helical" evidence="17">
    <location>
        <begin position="336"/>
        <end position="355"/>
    </location>
</feature>
<dbReference type="Gene3D" id="1.10.3460.10">
    <property type="entry name" value="Chlorophyll a/b binding protein domain"/>
    <property type="match status" value="1"/>
</dbReference>
<feature type="transmembrane region" description="Helical" evidence="17">
    <location>
        <begin position="392"/>
        <end position="418"/>
    </location>
</feature>
<evidence type="ECO:0000256" key="13">
    <source>
        <dbReference type="ARBA" id="ARBA00022991"/>
    </source>
</evidence>
<keyword evidence="16" id="KW-0604">Photosystem II</keyword>
<evidence type="ECO:0000256" key="9">
    <source>
        <dbReference type="ARBA" id="ARBA00022836"/>
    </source>
</evidence>
<evidence type="ECO:0000256" key="11">
    <source>
        <dbReference type="ARBA" id="ARBA00022842"/>
    </source>
</evidence>
<keyword evidence="15 17" id="KW-0472">Membrane</keyword>
<dbReference type="PANTHER" id="PTHR24093:SF454">
    <property type="entry name" value="CATION-TRANSPORTING P-TYPE ATPASE C-TERMINAL DOMAIN-CONTAINING PROTEIN"/>
    <property type="match status" value="1"/>
</dbReference>
<comment type="similarity">
    <text evidence="2">Belongs to the light-harvesting chlorophyll a/b-binding (LHC) protein family.</text>
</comment>
<dbReference type="FunFam" id="1.10.3460.10:FF:000001">
    <property type="entry name" value="Chlorophyll a-b binding protein, chloroplastic"/>
    <property type="match status" value="1"/>
</dbReference>
<dbReference type="PANTHER" id="PTHR24093">
    <property type="entry name" value="CATION TRANSPORTING ATPASE"/>
    <property type="match status" value="1"/>
</dbReference>
<feature type="transmembrane region" description="Helical" evidence="17">
    <location>
        <begin position="856"/>
        <end position="877"/>
    </location>
</feature>
<dbReference type="GO" id="GO:0016168">
    <property type="term" value="F:chlorophyll binding"/>
    <property type="evidence" value="ECO:0007669"/>
    <property type="project" value="UniProtKB-KW"/>
</dbReference>
<comment type="caution">
    <text evidence="20">The sequence shown here is derived from an EMBL/GenBank/DDBJ whole genome shotgun (WGS) entry which is preliminary data.</text>
</comment>
<dbReference type="InterPro" id="IPR006068">
    <property type="entry name" value="ATPase_P-typ_cation-transptr_C"/>
</dbReference>
<evidence type="ECO:0000256" key="2">
    <source>
        <dbReference type="ARBA" id="ARBA00007259"/>
    </source>
</evidence>
<evidence type="ECO:0000256" key="17">
    <source>
        <dbReference type="SAM" id="Phobius"/>
    </source>
</evidence>
<evidence type="ECO:0000256" key="10">
    <source>
        <dbReference type="ARBA" id="ARBA00022837"/>
    </source>
</evidence>
<keyword evidence="10" id="KW-0106">Calcium</keyword>
<protein>
    <submittedName>
        <fullName evidence="20">Uncharacterized protein</fullName>
    </submittedName>
</protein>
<evidence type="ECO:0000256" key="1">
    <source>
        <dbReference type="ARBA" id="ARBA00004454"/>
    </source>
</evidence>
<dbReference type="GO" id="GO:0005886">
    <property type="term" value="C:plasma membrane"/>
    <property type="evidence" value="ECO:0007669"/>
    <property type="project" value="TreeGrafter"/>
</dbReference>
<evidence type="ECO:0000256" key="4">
    <source>
        <dbReference type="ARBA" id="ARBA00022528"/>
    </source>
</evidence>
<feature type="transmembrane region" description="Helical" evidence="17">
    <location>
        <begin position="813"/>
        <end position="835"/>
    </location>
</feature>
<dbReference type="SUPFAM" id="SSF103511">
    <property type="entry name" value="Chlorophyll a-b binding protein"/>
    <property type="match status" value="1"/>
</dbReference>
<dbReference type="STRING" id="3750.A0A498HEM5"/>